<protein>
    <recommendedName>
        <fullName evidence="3">DUF177 domain-containing protein</fullName>
    </recommendedName>
</protein>
<dbReference type="Pfam" id="PF02620">
    <property type="entry name" value="YceD"/>
    <property type="match status" value="1"/>
</dbReference>
<comment type="caution">
    <text evidence="1">The sequence shown here is derived from an EMBL/GenBank/DDBJ whole genome shotgun (WGS) entry which is preliminary data.</text>
</comment>
<organism evidence="1 2">
    <name type="scientific">Porphyromonas macacae</name>
    <dbReference type="NCBI Taxonomy" id="28115"/>
    <lineage>
        <taxon>Bacteria</taxon>
        <taxon>Pseudomonadati</taxon>
        <taxon>Bacteroidota</taxon>
        <taxon>Bacteroidia</taxon>
        <taxon>Bacteroidales</taxon>
        <taxon>Porphyromonadaceae</taxon>
        <taxon>Porphyromonas</taxon>
    </lineage>
</organism>
<evidence type="ECO:0008006" key="3">
    <source>
        <dbReference type="Google" id="ProtNLM"/>
    </source>
</evidence>
<dbReference type="OrthoDB" id="1524821at2"/>
<keyword evidence="2" id="KW-1185">Reference proteome</keyword>
<dbReference type="InterPro" id="IPR003772">
    <property type="entry name" value="YceD"/>
</dbReference>
<name>A0A0A2E983_9PORP</name>
<sequence>MEQSAKYTLKLKSLPEGKEDFDFQLDEKYFAQLESNVINSGCVRMQGTIERVGTVFTINMRFEGNIETVCDRCLAPLTVPVDTEARLIVKFGETYIEESDEIVIVPEQEGTIDLGWHMYEFILLSLPMQRMHETGECDPEMMAVINRYEANEATTDTQQTDPRWEALKQLKNKKDL</sequence>
<dbReference type="EMBL" id="JRFA01000006">
    <property type="protein sequence ID" value="KGN75453.1"/>
    <property type="molecule type" value="Genomic_DNA"/>
</dbReference>
<gene>
    <name evidence="1" type="ORF">HQ47_01870</name>
</gene>
<reference evidence="1 2" key="1">
    <citation type="submission" date="2014-09" db="EMBL/GenBank/DDBJ databases">
        <title>Draft Genome Sequence of Porphyromonas macacae COT-192_OH2859.</title>
        <authorList>
            <person name="Wallis C."/>
            <person name="Deusch O."/>
            <person name="O'Flynn C."/>
            <person name="Davis I."/>
            <person name="Horsfall A."/>
            <person name="Kirkwood N."/>
            <person name="Harris S."/>
            <person name="Eisen J.A."/>
            <person name="Coil D.A."/>
            <person name="Darling A.E."/>
            <person name="Jospin G."/>
            <person name="Alexiev A."/>
        </authorList>
    </citation>
    <scope>NUCLEOTIDE SEQUENCE [LARGE SCALE GENOMIC DNA]</scope>
    <source>
        <strain evidence="2">COT-192 OH2859</strain>
    </source>
</reference>
<evidence type="ECO:0000313" key="2">
    <source>
        <dbReference type="Proteomes" id="UP000030103"/>
    </source>
</evidence>
<dbReference type="RefSeq" id="WP_036872913.1">
    <property type="nucleotide sequence ID" value="NZ_JASBZX010000004.1"/>
</dbReference>
<dbReference type="AlphaFoldDB" id="A0A0A2E983"/>
<accession>A0A0A2E983</accession>
<dbReference type="Proteomes" id="UP000030103">
    <property type="component" value="Unassembled WGS sequence"/>
</dbReference>
<proteinExistence type="predicted"/>
<evidence type="ECO:0000313" key="1">
    <source>
        <dbReference type="EMBL" id="KGN75453.1"/>
    </source>
</evidence>
<dbReference type="STRING" id="28115.HQ47_01870"/>
<dbReference type="eggNOG" id="COG1399">
    <property type="taxonomic scope" value="Bacteria"/>
</dbReference>